<feature type="domain" description="C2H2-type" evidence="11">
    <location>
        <begin position="108"/>
        <end position="135"/>
    </location>
</feature>
<dbReference type="PANTHER" id="PTHR24390">
    <property type="entry name" value="ZINC FINGER PROTEIN"/>
    <property type="match status" value="1"/>
</dbReference>
<feature type="domain" description="C2H2-type" evidence="11">
    <location>
        <begin position="193"/>
        <end position="220"/>
    </location>
</feature>
<protein>
    <recommendedName>
        <fullName evidence="11">C2H2-type domain-containing protein</fullName>
    </recommendedName>
</protein>
<evidence type="ECO:0000256" key="6">
    <source>
        <dbReference type="ARBA" id="ARBA00023015"/>
    </source>
</evidence>
<dbReference type="Gene3D" id="3.30.160.60">
    <property type="entry name" value="Classic Zinc Finger"/>
    <property type="match status" value="6"/>
</dbReference>
<keyword evidence="2" id="KW-0479">Metal-binding</keyword>
<dbReference type="PROSITE" id="PS50157">
    <property type="entry name" value="ZINC_FINGER_C2H2_2"/>
    <property type="match status" value="7"/>
</dbReference>
<dbReference type="FunFam" id="3.30.160.60:FF:000373">
    <property type="entry name" value="Putative transcriptional repressor ctcf"/>
    <property type="match status" value="1"/>
</dbReference>
<keyword evidence="4 10" id="KW-0863">Zinc-finger</keyword>
<keyword evidence="9" id="KW-0539">Nucleus</keyword>
<evidence type="ECO:0000256" key="7">
    <source>
        <dbReference type="ARBA" id="ARBA00023125"/>
    </source>
</evidence>
<dbReference type="SUPFAM" id="SSF57667">
    <property type="entry name" value="beta-beta-alpha zinc fingers"/>
    <property type="match status" value="4"/>
</dbReference>
<evidence type="ECO:0000256" key="3">
    <source>
        <dbReference type="ARBA" id="ARBA00022737"/>
    </source>
</evidence>
<feature type="domain" description="C2H2-type" evidence="11">
    <location>
        <begin position="249"/>
        <end position="276"/>
    </location>
</feature>
<dbReference type="PANTHER" id="PTHR24390:SF248">
    <property type="entry name" value="ZINC FINGER PROTEIN 569-LIKE"/>
    <property type="match status" value="1"/>
</dbReference>
<dbReference type="GO" id="GO:0008270">
    <property type="term" value="F:zinc ion binding"/>
    <property type="evidence" value="ECO:0007669"/>
    <property type="project" value="UniProtKB-KW"/>
</dbReference>
<comment type="subcellular location">
    <subcellularLocation>
        <location evidence="1">Nucleus</location>
    </subcellularLocation>
</comment>
<evidence type="ECO:0000256" key="1">
    <source>
        <dbReference type="ARBA" id="ARBA00004123"/>
    </source>
</evidence>
<feature type="domain" description="C2H2-type" evidence="11">
    <location>
        <begin position="136"/>
        <end position="163"/>
    </location>
</feature>
<evidence type="ECO:0000259" key="11">
    <source>
        <dbReference type="PROSITE" id="PS50157"/>
    </source>
</evidence>
<sequence length="335" mass="38927">MIILRASVLLHIPECTITSRPDGIKVTSFVYILKIAYDIFSRQHCWYYFDWCVAVAHFIRTTGSSSMVPACCANSVSRRLPTVKSVGNKSSGRDSTKTPIKVRRDEKHLCPYCNYCTGKKYLLQRHLKSHSTERPHKCAYCSNTFKTTAQLQNHVNTHLGIKPFQCKFCEYKFTTSGELIRHVRYKHTLEKPHKCEECGYATVELSKLRRHIRTHTGEKPYSCPHCSYCSPDTFKLKRHLRVHTGERPYQCTICKFRFTQSNSLKAHMLTHQTNAQKFHCTYCPTVLTRKADLKQHMMKKHANDEDFVTCLKCDQEFADPLVKSFIDSHLMNLFI</sequence>
<evidence type="ECO:0000256" key="5">
    <source>
        <dbReference type="ARBA" id="ARBA00022833"/>
    </source>
</evidence>
<dbReference type="SMART" id="SM00355">
    <property type="entry name" value="ZnF_C2H2"/>
    <property type="match status" value="7"/>
</dbReference>
<keyword evidence="7" id="KW-0238">DNA-binding</keyword>
<dbReference type="EMBL" id="CAJNOR010000182">
    <property type="protein sequence ID" value="CAF0830597.1"/>
    <property type="molecule type" value="Genomic_DNA"/>
</dbReference>
<dbReference type="GO" id="GO:0000978">
    <property type="term" value="F:RNA polymerase II cis-regulatory region sequence-specific DNA binding"/>
    <property type="evidence" value="ECO:0007669"/>
    <property type="project" value="TreeGrafter"/>
</dbReference>
<dbReference type="GO" id="GO:0003700">
    <property type="term" value="F:DNA-binding transcription factor activity"/>
    <property type="evidence" value="ECO:0007669"/>
    <property type="project" value="TreeGrafter"/>
</dbReference>
<feature type="domain" description="C2H2-type" evidence="11">
    <location>
        <begin position="221"/>
        <end position="248"/>
    </location>
</feature>
<dbReference type="FunFam" id="3.30.160.60:FF:001668">
    <property type="entry name" value="transcriptional repressor CTCF"/>
    <property type="match status" value="1"/>
</dbReference>
<evidence type="ECO:0000256" key="10">
    <source>
        <dbReference type="PROSITE-ProRule" id="PRU00042"/>
    </source>
</evidence>
<dbReference type="GO" id="GO:0005634">
    <property type="term" value="C:nucleus"/>
    <property type="evidence" value="ECO:0007669"/>
    <property type="project" value="UniProtKB-SubCell"/>
</dbReference>
<comment type="caution">
    <text evidence="12">The sequence shown here is derived from an EMBL/GenBank/DDBJ whole genome shotgun (WGS) entry which is preliminary data.</text>
</comment>
<keyword evidence="5" id="KW-0862">Zinc</keyword>
<gene>
    <name evidence="12" type="ORF">XAT740_LOCUS4440</name>
</gene>
<evidence type="ECO:0000313" key="12">
    <source>
        <dbReference type="EMBL" id="CAF0830597.1"/>
    </source>
</evidence>
<dbReference type="PROSITE" id="PS00028">
    <property type="entry name" value="ZINC_FINGER_C2H2_1"/>
    <property type="match status" value="4"/>
</dbReference>
<evidence type="ECO:0000256" key="8">
    <source>
        <dbReference type="ARBA" id="ARBA00023163"/>
    </source>
</evidence>
<evidence type="ECO:0000256" key="2">
    <source>
        <dbReference type="ARBA" id="ARBA00022723"/>
    </source>
</evidence>
<dbReference type="InterPro" id="IPR036236">
    <property type="entry name" value="Znf_C2H2_sf"/>
</dbReference>
<accession>A0A813V296</accession>
<organism evidence="12 13">
    <name type="scientific">Adineta ricciae</name>
    <name type="common">Rotifer</name>
    <dbReference type="NCBI Taxonomy" id="249248"/>
    <lineage>
        <taxon>Eukaryota</taxon>
        <taxon>Metazoa</taxon>
        <taxon>Spiralia</taxon>
        <taxon>Gnathifera</taxon>
        <taxon>Rotifera</taxon>
        <taxon>Eurotatoria</taxon>
        <taxon>Bdelloidea</taxon>
        <taxon>Adinetida</taxon>
        <taxon>Adinetidae</taxon>
        <taxon>Adineta</taxon>
    </lineage>
</organism>
<dbReference type="Proteomes" id="UP000663828">
    <property type="component" value="Unassembled WGS sequence"/>
</dbReference>
<dbReference type="InterPro" id="IPR013087">
    <property type="entry name" value="Znf_C2H2_type"/>
</dbReference>
<keyword evidence="6" id="KW-0805">Transcription regulation</keyword>
<dbReference type="FunFam" id="3.30.160.60:FF:000049">
    <property type="entry name" value="transcriptional repressor CTCF isoform X1"/>
    <property type="match status" value="1"/>
</dbReference>
<name>A0A813V296_ADIRI</name>
<evidence type="ECO:0000256" key="4">
    <source>
        <dbReference type="ARBA" id="ARBA00022771"/>
    </source>
</evidence>
<proteinExistence type="predicted"/>
<dbReference type="AlphaFoldDB" id="A0A813V296"/>
<dbReference type="Pfam" id="PF00096">
    <property type="entry name" value="zf-C2H2"/>
    <property type="match status" value="5"/>
</dbReference>
<feature type="domain" description="C2H2-type" evidence="11">
    <location>
        <begin position="278"/>
        <end position="306"/>
    </location>
</feature>
<dbReference type="GO" id="GO:0006357">
    <property type="term" value="P:regulation of transcription by RNA polymerase II"/>
    <property type="evidence" value="ECO:0007669"/>
    <property type="project" value="TreeGrafter"/>
</dbReference>
<evidence type="ECO:0000313" key="13">
    <source>
        <dbReference type="Proteomes" id="UP000663828"/>
    </source>
</evidence>
<reference evidence="12" key="1">
    <citation type="submission" date="2021-02" db="EMBL/GenBank/DDBJ databases">
        <authorList>
            <person name="Nowell W R."/>
        </authorList>
    </citation>
    <scope>NUCLEOTIDE SEQUENCE</scope>
</reference>
<keyword evidence="3" id="KW-0677">Repeat</keyword>
<dbReference type="FunFam" id="3.30.160.60:FF:000255">
    <property type="entry name" value="Zinc finger and AT-hook domain containing"/>
    <property type="match status" value="1"/>
</dbReference>
<feature type="domain" description="C2H2-type" evidence="11">
    <location>
        <begin position="164"/>
        <end position="192"/>
    </location>
</feature>
<evidence type="ECO:0000256" key="9">
    <source>
        <dbReference type="ARBA" id="ARBA00023242"/>
    </source>
</evidence>
<keyword evidence="8" id="KW-0804">Transcription</keyword>
<keyword evidence="13" id="KW-1185">Reference proteome</keyword>